<accession>A0A392UGR1</accession>
<comment type="caution">
    <text evidence="1">The sequence shown here is derived from an EMBL/GenBank/DDBJ whole genome shotgun (WGS) entry which is preliminary data.</text>
</comment>
<dbReference type="AlphaFoldDB" id="A0A392UGR1"/>
<organism evidence="1 2">
    <name type="scientific">Trifolium medium</name>
    <dbReference type="NCBI Taxonomy" id="97028"/>
    <lineage>
        <taxon>Eukaryota</taxon>
        <taxon>Viridiplantae</taxon>
        <taxon>Streptophyta</taxon>
        <taxon>Embryophyta</taxon>
        <taxon>Tracheophyta</taxon>
        <taxon>Spermatophyta</taxon>
        <taxon>Magnoliopsida</taxon>
        <taxon>eudicotyledons</taxon>
        <taxon>Gunneridae</taxon>
        <taxon>Pentapetalae</taxon>
        <taxon>rosids</taxon>
        <taxon>fabids</taxon>
        <taxon>Fabales</taxon>
        <taxon>Fabaceae</taxon>
        <taxon>Papilionoideae</taxon>
        <taxon>50 kb inversion clade</taxon>
        <taxon>NPAAA clade</taxon>
        <taxon>Hologalegina</taxon>
        <taxon>IRL clade</taxon>
        <taxon>Trifolieae</taxon>
        <taxon>Trifolium</taxon>
    </lineage>
</organism>
<dbReference type="EMBL" id="LXQA010824684">
    <property type="protein sequence ID" value="MCI72751.1"/>
    <property type="molecule type" value="Genomic_DNA"/>
</dbReference>
<feature type="non-terminal residue" evidence="1">
    <location>
        <position position="18"/>
    </location>
</feature>
<keyword evidence="2" id="KW-1185">Reference proteome</keyword>
<sequence>MLLRAEDILKLQRDLVII</sequence>
<dbReference type="Proteomes" id="UP000265520">
    <property type="component" value="Unassembled WGS sequence"/>
</dbReference>
<name>A0A392UGR1_9FABA</name>
<evidence type="ECO:0000313" key="2">
    <source>
        <dbReference type="Proteomes" id="UP000265520"/>
    </source>
</evidence>
<evidence type="ECO:0000313" key="1">
    <source>
        <dbReference type="EMBL" id="MCI72751.1"/>
    </source>
</evidence>
<proteinExistence type="predicted"/>
<reference evidence="1 2" key="1">
    <citation type="journal article" date="2018" name="Front. Plant Sci.">
        <title>Red Clover (Trifolium pratense) and Zigzag Clover (T. medium) - A Picture of Genomic Similarities and Differences.</title>
        <authorList>
            <person name="Dluhosova J."/>
            <person name="Istvanek J."/>
            <person name="Nedelnik J."/>
            <person name="Repkova J."/>
        </authorList>
    </citation>
    <scope>NUCLEOTIDE SEQUENCE [LARGE SCALE GENOMIC DNA]</scope>
    <source>
        <strain evidence="2">cv. 10/8</strain>
        <tissue evidence="1">Leaf</tissue>
    </source>
</reference>
<protein>
    <submittedName>
        <fullName evidence="1">Uncharacterized protein</fullName>
    </submittedName>
</protein>